<feature type="domain" description="N-acetyltransferase" evidence="1">
    <location>
        <begin position="21"/>
        <end position="153"/>
    </location>
</feature>
<dbReference type="CDD" id="cd04301">
    <property type="entry name" value="NAT_SF"/>
    <property type="match status" value="1"/>
</dbReference>
<evidence type="ECO:0000313" key="3">
    <source>
        <dbReference type="Proteomes" id="UP000196573"/>
    </source>
</evidence>
<dbReference type="GO" id="GO:0016747">
    <property type="term" value="F:acyltransferase activity, transferring groups other than amino-acyl groups"/>
    <property type="evidence" value="ECO:0007669"/>
    <property type="project" value="InterPro"/>
</dbReference>
<organism evidence="2 3">
    <name type="scientific">Parendozoicomonas haliclonae</name>
    <dbReference type="NCBI Taxonomy" id="1960125"/>
    <lineage>
        <taxon>Bacteria</taxon>
        <taxon>Pseudomonadati</taxon>
        <taxon>Pseudomonadota</taxon>
        <taxon>Gammaproteobacteria</taxon>
        <taxon>Oceanospirillales</taxon>
        <taxon>Endozoicomonadaceae</taxon>
        <taxon>Parendozoicomonas</taxon>
    </lineage>
</organism>
<dbReference type="InterPro" id="IPR052564">
    <property type="entry name" value="N-acetyltrans/Recomb-assoc"/>
</dbReference>
<sequence>MSKQELTISPVTDDDFGEIVIMLTKIAHKDILPHFSGKGQEAFAQGIPADTRTAFDRNRFFSVKAVQGKKIVGFAALRDKNYLTHLFVAKSHQKTGLGKQLLHHMLIRTVGETLSLRASVNAVNFYKSQGFLPTDQEQQVKGVRYVPMTCRIPR</sequence>
<keyword evidence="3" id="KW-1185">Reference proteome</keyword>
<dbReference type="Gene3D" id="3.40.630.30">
    <property type="match status" value="1"/>
</dbReference>
<accession>A0A1X7AIT3</accession>
<dbReference type="EMBL" id="FWPT01000003">
    <property type="protein sequence ID" value="SMA44277.1"/>
    <property type="molecule type" value="Genomic_DNA"/>
</dbReference>
<proteinExistence type="predicted"/>
<dbReference type="Pfam" id="PF13673">
    <property type="entry name" value="Acetyltransf_10"/>
    <property type="match status" value="1"/>
</dbReference>
<dbReference type="PANTHER" id="PTHR43451:SF1">
    <property type="entry name" value="ACETYLTRANSFERASE"/>
    <property type="match status" value="1"/>
</dbReference>
<dbReference type="RefSeq" id="WP_207626598.1">
    <property type="nucleotide sequence ID" value="NZ_CBCSCN010000008.1"/>
</dbReference>
<dbReference type="PROSITE" id="PS51186">
    <property type="entry name" value="GNAT"/>
    <property type="match status" value="1"/>
</dbReference>
<dbReference type="Proteomes" id="UP000196573">
    <property type="component" value="Unassembled WGS sequence"/>
</dbReference>
<reference evidence="2 3" key="1">
    <citation type="submission" date="2017-03" db="EMBL/GenBank/DDBJ databases">
        <authorList>
            <person name="Afonso C.L."/>
            <person name="Miller P.J."/>
            <person name="Scott M.A."/>
            <person name="Spackman E."/>
            <person name="Goraichik I."/>
            <person name="Dimitrov K.M."/>
            <person name="Suarez D.L."/>
            <person name="Swayne D.E."/>
        </authorList>
    </citation>
    <scope>NUCLEOTIDE SEQUENCE [LARGE SCALE GENOMIC DNA]</scope>
    <source>
        <strain evidence="2">SB41UT1</strain>
    </source>
</reference>
<dbReference type="PANTHER" id="PTHR43451">
    <property type="entry name" value="ACETYLTRANSFERASE (GNAT) FAMILY PROTEIN"/>
    <property type="match status" value="1"/>
</dbReference>
<dbReference type="AlphaFoldDB" id="A0A1X7AIT3"/>
<gene>
    <name evidence="2" type="ORF">EHSB41UT_01768</name>
</gene>
<dbReference type="InterPro" id="IPR000182">
    <property type="entry name" value="GNAT_dom"/>
</dbReference>
<name>A0A1X7AIT3_9GAMM</name>
<dbReference type="InterPro" id="IPR016181">
    <property type="entry name" value="Acyl_CoA_acyltransferase"/>
</dbReference>
<keyword evidence="2" id="KW-0808">Transferase</keyword>
<evidence type="ECO:0000259" key="1">
    <source>
        <dbReference type="PROSITE" id="PS51186"/>
    </source>
</evidence>
<evidence type="ECO:0000313" key="2">
    <source>
        <dbReference type="EMBL" id="SMA44277.1"/>
    </source>
</evidence>
<dbReference type="SUPFAM" id="SSF55729">
    <property type="entry name" value="Acyl-CoA N-acyltransferases (Nat)"/>
    <property type="match status" value="1"/>
</dbReference>
<protein>
    <submittedName>
        <fullName evidence="2">Putative acetyltransferase</fullName>
    </submittedName>
</protein>